<keyword evidence="2" id="KW-1185">Reference proteome</keyword>
<evidence type="ECO:0000313" key="1">
    <source>
        <dbReference type="EMBL" id="KAI4549248.1"/>
    </source>
</evidence>
<dbReference type="EMBL" id="JAKZEL010000001">
    <property type="protein sequence ID" value="KAI4549248.1"/>
    <property type="molecule type" value="Genomic_DNA"/>
</dbReference>
<organism evidence="1 2">
    <name type="scientific">Ovis ammon polii</name>
    <dbReference type="NCBI Taxonomy" id="230172"/>
    <lineage>
        <taxon>Eukaryota</taxon>
        <taxon>Metazoa</taxon>
        <taxon>Chordata</taxon>
        <taxon>Craniata</taxon>
        <taxon>Vertebrata</taxon>
        <taxon>Euteleostomi</taxon>
        <taxon>Mammalia</taxon>
        <taxon>Eutheria</taxon>
        <taxon>Laurasiatheria</taxon>
        <taxon>Artiodactyla</taxon>
        <taxon>Ruminantia</taxon>
        <taxon>Pecora</taxon>
        <taxon>Bovidae</taxon>
        <taxon>Caprinae</taxon>
        <taxon>Ovis</taxon>
    </lineage>
</organism>
<sequence length="110" mass="12296">MDCMDPMDPMAPLSMEFSRQPSEKAMAPHSSTLAWKIPWTEETAHQAPLFMGFIRQEYWNGLPFPFPRDTPDPGIEHGSLALTVDSLPLSHSSILNYDTGIPGKEATMTF</sequence>
<name>A0AAD4UMR5_OVIAM</name>
<comment type="caution">
    <text evidence="1">The sequence shown here is derived from an EMBL/GenBank/DDBJ whole genome shotgun (WGS) entry which is preliminary data.</text>
</comment>
<evidence type="ECO:0000313" key="2">
    <source>
        <dbReference type="Proteomes" id="UP001214576"/>
    </source>
</evidence>
<protein>
    <submittedName>
        <fullName evidence="1">Uncharacterized protein</fullName>
    </submittedName>
</protein>
<dbReference type="Proteomes" id="UP001214576">
    <property type="component" value="Unassembled WGS sequence"/>
</dbReference>
<gene>
    <name evidence="1" type="ORF">MG293_001578</name>
</gene>
<proteinExistence type="predicted"/>
<reference evidence="1" key="1">
    <citation type="submission" date="2022-03" db="EMBL/GenBank/DDBJ databases">
        <title>Genomic analyses of argali, domestic sheep and their hybrids provide insights into chromosomal evolution, heterosis and genetic basis of agronomic traits.</title>
        <authorList>
            <person name="Li M."/>
        </authorList>
    </citation>
    <scope>NUCLEOTIDE SEQUENCE</scope>
    <source>
        <strain evidence="1">CAU-MHL-2022a</strain>
        <tissue evidence="1">Skin</tissue>
    </source>
</reference>
<accession>A0AAD4UMR5</accession>
<dbReference type="AlphaFoldDB" id="A0AAD4UMR5"/>